<accession>A0A9D9HEA5</accession>
<gene>
    <name evidence="1" type="ORF">IAC29_03040</name>
</gene>
<protein>
    <recommendedName>
        <fullName evidence="3">Lipoprotein</fullName>
    </recommendedName>
</protein>
<dbReference type="AlphaFoldDB" id="A0A9D9HEA5"/>
<proteinExistence type="predicted"/>
<dbReference type="PROSITE" id="PS51257">
    <property type="entry name" value="PROKAR_LIPOPROTEIN"/>
    <property type="match status" value="1"/>
</dbReference>
<evidence type="ECO:0000313" key="1">
    <source>
        <dbReference type="EMBL" id="MBO8448231.1"/>
    </source>
</evidence>
<evidence type="ECO:0008006" key="3">
    <source>
        <dbReference type="Google" id="ProtNLM"/>
    </source>
</evidence>
<reference evidence="1" key="1">
    <citation type="submission" date="2020-10" db="EMBL/GenBank/DDBJ databases">
        <authorList>
            <person name="Gilroy R."/>
        </authorList>
    </citation>
    <scope>NUCLEOTIDE SEQUENCE</scope>
    <source>
        <strain evidence="1">20514</strain>
    </source>
</reference>
<evidence type="ECO:0000313" key="2">
    <source>
        <dbReference type="Proteomes" id="UP000810252"/>
    </source>
</evidence>
<dbReference type="EMBL" id="JADIMQ010000046">
    <property type="protein sequence ID" value="MBO8448231.1"/>
    <property type="molecule type" value="Genomic_DNA"/>
</dbReference>
<organism evidence="1 2">
    <name type="scientific">Candidatus Cryptobacteroides merdigallinarum</name>
    <dbReference type="NCBI Taxonomy" id="2840770"/>
    <lineage>
        <taxon>Bacteria</taxon>
        <taxon>Pseudomonadati</taxon>
        <taxon>Bacteroidota</taxon>
        <taxon>Bacteroidia</taxon>
        <taxon>Bacteroidales</taxon>
        <taxon>Candidatus Cryptobacteroides</taxon>
    </lineage>
</organism>
<comment type="caution">
    <text evidence="1">The sequence shown here is derived from an EMBL/GenBank/DDBJ whole genome shotgun (WGS) entry which is preliminary data.</text>
</comment>
<name>A0A9D9HEA5_9BACT</name>
<dbReference type="Proteomes" id="UP000810252">
    <property type="component" value="Unassembled WGS sequence"/>
</dbReference>
<reference evidence="1" key="2">
    <citation type="journal article" date="2021" name="PeerJ">
        <title>Extensive microbial diversity within the chicken gut microbiome revealed by metagenomics and culture.</title>
        <authorList>
            <person name="Gilroy R."/>
            <person name="Ravi A."/>
            <person name="Getino M."/>
            <person name="Pursley I."/>
            <person name="Horton D.L."/>
            <person name="Alikhan N.F."/>
            <person name="Baker D."/>
            <person name="Gharbi K."/>
            <person name="Hall N."/>
            <person name="Watson M."/>
            <person name="Adriaenssens E.M."/>
            <person name="Foster-Nyarko E."/>
            <person name="Jarju S."/>
            <person name="Secka A."/>
            <person name="Antonio M."/>
            <person name="Oren A."/>
            <person name="Chaudhuri R.R."/>
            <person name="La Ragione R."/>
            <person name="Hildebrand F."/>
            <person name="Pallen M.J."/>
        </authorList>
    </citation>
    <scope>NUCLEOTIDE SEQUENCE</scope>
    <source>
        <strain evidence="1">20514</strain>
    </source>
</reference>
<sequence length="431" mass="46179">MLKLEIYIKAAVPALLFLVSCSREHTDVFVPVPLAETAVSDTSSVWHKALSCAGKPSGEGGIAVFGGFAETAVLTERLLSADMFDNIDGKPGQDGLADFAGETVMPVFDMVNAPYSGYFDRMNEDYIREVAVKGFLASVSDRCSSSVFDRSLSAPKPSAKLVLLSSSILAGYGSRDIGYLVEASGIGTGVLTTVHSSVSSIFSKASQSSNIGVWASQDIVSSGVYGSVFNSIRAEYADRKSPEYRDWAETSEIVCLSTEASGTPEERVRAFLGSYIDAEYDTPLSGVIADDLELASSVDSLNAAVDSIMASGAAADLRYKAVMAPGFRFVSPAECIVADSYRWMRKNDRFTHLIAAPMVKGYMTVTSPDVQTRSLDSDGMLPDEIKYGRAQDSGIETFCFTPVGPGCLGDRALERLEALAPETYKGLVYVY</sequence>